<keyword evidence="2 5" id="KW-0436">Ligase</keyword>
<dbReference type="Gene3D" id="3.30.300.30">
    <property type="match status" value="1"/>
</dbReference>
<evidence type="ECO:0000256" key="2">
    <source>
        <dbReference type="ARBA" id="ARBA00022598"/>
    </source>
</evidence>
<protein>
    <submittedName>
        <fullName evidence="5">Crotonobetaine/carnitine-CoA ligase</fullName>
    </submittedName>
</protein>
<evidence type="ECO:0000259" key="4">
    <source>
        <dbReference type="Pfam" id="PF13193"/>
    </source>
</evidence>
<gene>
    <name evidence="5" type="primary">caiC</name>
    <name evidence="5" type="ORF">ET495_16540</name>
</gene>
<evidence type="ECO:0000313" key="5">
    <source>
        <dbReference type="EMBL" id="QAY64548.1"/>
    </source>
</evidence>
<dbReference type="GO" id="GO:0031956">
    <property type="term" value="F:medium-chain fatty acid-CoA ligase activity"/>
    <property type="evidence" value="ECO:0007669"/>
    <property type="project" value="TreeGrafter"/>
</dbReference>
<accession>A0A4P6F2G8</accession>
<evidence type="ECO:0000259" key="3">
    <source>
        <dbReference type="Pfam" id="PF00501"/>
    </source>
</evidence>
<dbReference type="Pfam" id="PF00501">
    <property type="entry name" value="AMP-binding"/>
    <property type="match status" value="1"/>
</dbReference>
<organism evidence="5 6">
    <name type="scientific">Xylanimonas allomyrinae</name>
    <dbReference type="NCBI Taxonomy" id="2509459"/>
    <lineage>
        <taxon>Bacteria</taxon>
        <taxon>Bacillati</taxon>
        <taxon>Actinomycetota</taxon>
        <taxon>Actinomycetes</taxon>
        <taxon>Micrococcales</taxon>
        <taxon>Promicromonosporaceae</taxon>
        <taxon>Xylanimonas</taxon>
    </lineage>
</organism>
<dbReference type="GO" id="GO:0006631">
    <property type="term" value="P:fatty acid metabolic process"/>
    <property type="evidence" value="ECO:0007669"/>
    <property type="project" value="TreeGrafter"/>
</dbReference>
<feature type="domain" description="AMP-binding enzyme C-terminal" evidence="4">
    <location>
        <begin position="433"/>
        <end position="508"/>
    </location>
</feature>
<proteinExistence type="inferred from homology"/>
<dbReference type="InterPro" id="IPR000873">
    <property type="entry name" value="AMP-dep_synth/lig_dom"/>
</dbReference>
<dbReference type="InterPro" id="IPR025110">
    <property type="entry name" value="AMP-bd_C"/>
</dbReference>
<feature type="domain" description="AMP-dependent synthetase/ligase" evidence="3">
    <location>
        <begin position="16"/>
        <end position="382"/>
    </location>
</feature>
<dbReference type="InterPro" id="IPR042099">
    <property type="entry name" value="ANL_N_sf"/>
</dbReference>
<evidence type="ECO:0000313" key="6">
    <source>
        <dbReference type="Proteomes" id="UP000291758"/>
    </source>
</evidence>
<dbReference type="Proteomes" id="UP000291758">
    <property type="component" value="Chromosome"/>
</dbReference>
<dbReference type="InterPro" id="IPR045851">
    <property type="entry name" value="AMP-bd_C_sf"/>
</dbReference>
<dbReference type="SUPFAM" id="SSF56801">
    <property type="entry name" value="Acetyl-CoA synthetase-like"/>
    <property type="match status" value="1"/>
</dbReference>
<dbReference type="PANTHER" id="PTHR43201:SF5">
    <property type="entry name" value="MEDIUM-CHAIN ACYL-COA LIGASE ACSF2, MITOCHONDRIAL"/>
    <property type="match status" value="1"/>
</dbReference>
<evidence type="ECO:0000256" key="1">
    <source>
        <dbReference type="ARBA" id="ARBA00006432"/>
    </source>
</evidence>
<dbReference type="AlphaFoldDB" id="A0A4P6F2G8"/>
<dbReference type="EMBL" id="CP035495">
    <property type="protein sequence ID" value="QAY64548.1"/>
    <property type="molecule type" value="Genomic_DNA"/>
</dbReference>
<dbReference type="Gene3D" id="3.40.50.12780">
    <property type="entry name" value="N-terminal domain of ligase-like"/>
    <property type="match status" value="1"/>
</dbReference>
<name>A0A4P6F2G8_9MICO</name>
<dbReference type="PANTHER" id="PTHR43201">
    <property type="entry name" value="ACYL-COA SYNTHETASE"/>
    <property type="match status" value="1"/>
</dbReference>
<comment type="similarity">
    <text evidence="1">Belongs to the ATP-dependent AMP-binding enzyme family.</text>
</comment>
<dbReference type="RefSeq" id="WP_129205690.1">
    <property type="nucleotide sequence ID" value="NZ_CP035495.1"/>
</dbReference>
<dbReference type="Pfam" id="PF13193">
    <property type="entry name" value="AMP-binding_C"/>
    <property type="match status" value="1"/>
</dbReference>
<dbReference type="KEGG" id="xyl:ET495_16540"/>
<sequence length="520" mass="56750">MIDSVGPLTLADLWDQLARDCGDDPFLTFEGQEGVVHRVSYGQFDAETNRAANMLAAHGVRHGDNVALHLPNGPEFLGAQFALAKLGAVAVPIAAELQRRECEHIVERCQAQVVVVAAEWAQCYADMPGVRLLVIVGEHAGDPVPGVERIVSLADRRSHPPVLATSPDVASDDVAMILFTSGSTAAPKGVMITHANCIYAGWYGNWQAGMTRQDRMLTPMPMAHSNFQLAALMPVLTAGCELVIEARYSARRFWGQVRRHRATLVQAVAMMVRTLLLQPPADDADNVVRHVMYYLPLDAQAKDEFEARFGVRLLNSYGSTESICWVVTDFPFGPRRWPSPGRVGLGYQAKVVDDDGADLPPGATGELLVRGVPGRTLMKGYYRDPEATARALDSDGWLHTGDRCFFDADGYLFFVGRHQDLIKRSGENISALEVEAVLLEHPDVAQAAVIGVPEPIRGEAVRAFLVAHEGHALDVEQVLAFARTRLAQFKVPTDVVLADSLPQTSTGKTAKHLLDRAPMR</sequence>
<dbReference type="OrthoDB" id="9803968at2"/>
<reference evidence="5 6" key="1">
    <citation type="submission" date="2019-01" db="EMBL/GenBank/DDBJ databases">
        <title>Genome sequencing of strain 2JSPR-7.</title>
        <authorList>
            <person name="Heo J."/>
            <person name="Kim S.-J."/>
            <person name="Kim J.-S."/>
            <person name="Hong S.-B."/>
            <person name="Kwon S.-W."/>
        </authorList>
    </citation>
    <scope>NUCLEOTIDE SEQUENCE [LARGE SCALE GENOMIC DNA]</scope>
    <source>
        <strain evidence="5 6">2JSPR-7</strain>
    </source>
</reference>
<keyword evidence="6" id="KW-1185">Reference proteome</keyword>